<protein>
    <submittedName>
        <fullName evidence="1">Uncharacterized protein</fullName>
    </submittedName>
</protein>
<comment type="caution">
    <text evidence="1">The sequence shown here is derived from an EMBL/GenBank/DDBJ whole genome shotgun (WGS) entry which is preliminary data.</text>
</comment>
<evidence type="ECO:0000313" key="1">
    <source>
        <dbReference type="EMBL" id="EMY78943.1"/>
    </source>
</evidence>
<dbReference type="STRING" id="1218598.LEP1GSC060_0773"/>
<accession>N1WSY5</accession>
<name>N1WSY5_9LEPT</name>
<sequence length="57" mass="6784">MNIHDNPFTLNVYMDCIWIRIRFFPVSKEYSALLKYCKIQMNGKKTEHTFHQGSSSN</sequence>
<gene>
    <name evidence="1" type="ORF">LEP1GSC060_0773</name>
</gene>
<dbReference type="EMBL" id="AOHC02000015">
    <property type="protein sequence ID" value="EMY78943.1"/>
    <property type="molecule type" value="Genomic_DNA"/>
</dbReference>
<proteinExistence type="predicted"/>
<evidence type="ECO:0000313" key="2">
    <source>
        <dbReference type="Proteomes" id="UP000012313"/>
    </source>
</evidence>
<keyword evidence="2" id="KW-1185">Reference proteome</keyword>
<organism evidence="1 2">
    <name type="scientific">Leptospira weilii serovar Ranarum str. ICFT</name>
    <dbReference type="NCBI Taxonomy" id="1218598"/>
    <lineage>
        <taxon>Bacteria</taxon>
        <taxon>Pseudomonadati</taxon>
        <taxon>Spirochaetota</taxon>
        <taxon>Spirochaetia</taxon>
        <taxon>Leptospirales</taxon>
        <taxon>Leptospiraceae</taxon>
        <taxon>Leptospira</taxon>
    </lineage>
</organism>
<dbReference type="Proteomes" id="UP000012313">
    <property type="component" value="Unassembled WGS sequence"/>
</dbReference>
<reference evidence="1" key="1">
    <citation type="submission" date="2013-03" db="EMBL/GenBank/DDBJ databases">
        <authorList>
            <person name="Harkins D.M."/>
            <person name="Durkin A.S."/>
            <person name="Brinkac L.M."/>
            <person name="Haft D.H."/>
            <person name="Selengut J.D."/>
            <person name="Sanka R."/>
            <person name="DePew J."/>
            <person name="Purushe J."/>
            <person name="Hartskeerl R.A."/>
            <person name="Ahmed A."/>
            <person name="van der Linden H."/>
            <person name="Goris M.G.A."/>
            <person name="Vinetz J.M."/>
            <person name="Sutton G.G."/>
            <person name="Nierman W.C."/>
            <person name="Fouts D.E."/>
        </authorList>
    </citation>
    <scope>NUCLEOTIDE SEQUENCE [LARGE SCALE GENOMIC DNA]</scope>
    <source>
        <strain evidence="1">ICFT</strain>
    </source>
</reference>
<dbReference type="AlphaFoldDB" id="N1WSY5"/>